<dbReference type="InterPro" id="IPR021314">
    <property type="entry name" value="DUF2911"/>
</dbReference>
<feature type="chain" id="PRO_5040394815" description="DUF2911 domain-containing protein" evidence="4">
    <location>
        <begin position="24"/>
        <end position="361"/>
    </location>
</feature>
<gene>
    <name evidence="5" type="ORF">FGG08_007429</name>
</gene>
<dbReference type="InterPro" id="IPR013105">
    <property type="entry name" value="TPR_2"/>
</dbReference>
<evidence type="ECO:0000256" key="3">
    <source>
        <dbReference type="PROSITE-ProRule" id="PRU00339"/>
    </source>
</evidence>
<protein>
    <recommendedName>
        <fullName evidence="7">DUF2911 domain-containing protein</fullName>
    </recommendedName>
</protein>
<dbReference type="PROSITE" id="PS50293">
    <property type="entry name" value="TPR_REGION"/>
    <property type="match status" value="1"/>
</dbReference>
<evidence type="ECO:0000256" key="1">
    <source>
        <dbReference type="ARBA" id="ARBA00022737"/>
    </source>
</evidence>
<dbReference type="AlphaFoldDB" id="A0A9P8I1G0"/>
<comment type="caution">
    <text evidence="5">The sequence shown here is derived from an EMBL/GenBank/DDBJ whole genome shotgun (WGS) entry which is preliminary data.</text>
</comment>
<dbReference type="SUPFAM" id="SSF48452">
    <property type="entry name" value="TPR-like"/>
    <property type="match status" value="1"/>
</dbReference>
<evidence type="ECO:0008006" key="7">
    <source>
        <dbReference type="Google" id="ProtNLM"/>
    </source>
</evidence>
<proteinExistence type="predicted"/>
<dbReference type="SMART" id="SM00028">
    <property type="entry name" value="TPR"/>
    <property type="match status" value="1"/>
</dbReference>
<evidence type="ECO:0000256" key="4">
    <source>
        <dbReference type="SAM" id="SignalP"/>
    </source>
</evidence>
<dbReference type="Pfam" id="PF11138">
    <property type="entry name" value="DUF2911"/>
    <property type="match status" value="1"/>
</dbReference>
<name>A0A9P8I1G0_9PEZI</name>
<evidence type="ECO:0000256" key="2">
    <source>
        <dbReference type="ARBA" id="ARBA00022803"/>
    </source>
</evidence>
<dbReference type="Gene3D" id="1.25.40.10">
    <property type="entry name" value="Tetratricopeptide repeat domain"/>
    <property type="match status" value="1"/>
</dbReference>
<dbReference type="InterPro" id="IPR011990">
    <property type="entry name" value="TPR-like_helical_dom_sf"/>
</dbReference>
<dbReference type="InterPro" id="IPR019734">
    <property type="entry name" value="TPR_rpt"/>
</dbReference>
<evidence type="ECO:0000313" key="6">
    <source>
        <dbReference type="Proteomes" id="UP000698800"/>
    </source>
</evidence>
<reference evidence="5" key="1">
    <citation type="submission" date="2021-03" db="EMBL/GenBank/DDBJ databases">
        <title>Comparative genomics and phylogenomic investigation of the class Geoglossomycetes provide insights into ecological specialization and systematics.</title>
        <authorList>
            <person name="Melie T."/>
            <person name="Pirro S."/>
            <person name="Miller A.N."/>
            <person name="Quandt A."/>
        </authorList>
    </citation>
    <scope>NUCLEOTIDE SEQUENCE</scope>
    <source>
        <strain evidence="5">GBOQ0MN5Z8</strain>
    </source>
</reference>
<keyword evidence="1" id="KW-0677">Repeat</keyword>
<organism evidence="5 6">
    <name type="scientific">Glutinoglossum americanum</name>
    <dbReference type="NCBI Taxonomy" id="1670608"/>
    <lineage>
        <taxon>Eukaryota</taxon>
        <taxon>Fungi</taxon>
        <taxon>Dikarya</taxon>
        <taxon>Ascomycota</taxon>
        <taxon>Pezizomycotina</taxon>
        <taxon>Geoglossomycetes</taxon>
        <taxon>Geoglossales</taxon>
        <taxon>Geoglossaceae</taxon>
        <taxon>Glutinoglossum</taxon>
    </lineage>
</organism>
<dbReference type="OrthoDB" id="421075at2759"/>
<feature type="signal peptide" evidence="4">
    <location>
        <begin position="1"/>
        <end position="23"/>
    </location>
</feature>
<dbReference type="PROSITE" id="PS50005">
    <property type="entry name" value="TPR"/>
    <property type="match status" value="1"/>
</dbReference>
<keyword evidence="2 3" id="KW-0802">TPR repeat</keyword>
<feature type="repeat" description="TPR" evidence="3">
    <location>
        <begin position="312"/>
        <end position="345"/>
    </location>
</feature>
<sequence>MQKQFTKLSLLLFLAIVSANVIAQGITTPRTPSPAAKTSQTVGISTVTVKYSRPSVKNREVWGNLVPYGWNVQAFGAGNEAPWRAGANENTVIEFSHPAKVEGQTVPAGTYGLFFVINKDNSGEVILSKDSRSWGSFWYNASQDQLRAKIKVRDNSHVELLTYDFINLTKTTAELVLNWEKKQFPVAIEFNVDDLVMANAAEELKGPIGFNWQGYSSAANYALQNKVNQEKGLVWIDQAIAQNKSFATLNIKSGLLKLAGNTAESEKIASEAIAGATEAELNVYGYQLLNNGQHDKAVEILALNTQRFPKSANAWDSLGEAYATKGDKPNAIKNFKKSLSLNPTAAVKANSEKFLKQLGAI</sequence>
<dbReference type="Pfam" id="PF07719">
    <property type="entry name" value="TPR_2"/>
    <property type="match status" value="1"/>
</dbReference>
<keyword evidence="4" id="KW-0732">Signal</keyword>
<keyword evidence="6" id="KW-1185">Reference proteome</keyword>
<accession>A0A9P8I1G0</accession>
<dbReference type="EMBL" id="JAGHQL010000303">
    <property type="protein sequence ID" value="KAH0533961.1"/>
    <property type="molecule type" value="Genomic_DNA"/>
</dbReference>
<evidence type="ECO:0000313" key="5">
    <source>
        <dbReference type="EMBL" id="KAH0533961.1"/>
    </source>
</evidence>
<dbReference type="Proteomes" id="UP000698800">
    <property type="component" value="Unassembled WGS sequence"/>
</dbReference>